<dbReference type="Proteomes" id="UP001595829">
    <property type="component" value="Unassembled WGS sequence"/>
</dbReference>
<reference evidence="2" key="1">
    <citation type="journal article" date="2019" name="Int. J. Syst. Evol. Microbiol.">
        <title>The Global Catalogue of Microorganisms (GCM) 10K type strain sequencing project: providing services to taxonomists for standard genome sequencing and annotation.</title>
        <authorList>
            <consortium name="The Broad Institute Genomics Platform"/>
            <consortium name="The Broad Institute Genome Sequencing Center for Infectious Disease"/>
            <person name="Wu L."/>
            <person name="Ma J."/>
        </authorList>
    </citation>
    <scope>NUCLEOTIDE SEQUENCE [LARGE SCALE GENOMIC DNA]</scope>
    <source>
        <strain evidence="2">CGMCC 4.1648</strain>
    </source>
</reference>
<name>A0ABV9XCE6_9ACTN</name>
<evidence type="ECO:0000313" key="1">
    <source>
        <dbReference type="EMBL" id="MFC5022734.1"/>
    </source>
</evidence>
<proteinExistence type="predicted"/>
<accession>A0ABV9XCE6</accession>
<sequence>MWRTGLMVGAVLLVAGCGRAEAPRPTPGPTAPVVLDQERISRVLPGPDAVPVEWERSGGVRLEGGPGPDGRLAYGHVGYRAPDLDGVVGFTVRTYAGVPGAVAGLRETEGQYGEATTPVSLGTADEAFSRSGCLGRSELCSATVVARAGSAVVSVNINSDTGVAPDPGILDSVARMMVERVRQVQRGEAPSVRAG</sequence>
<organism evidence="1 2">
    <name type="scientific">Streptomyces coeruleoprunus</name>
    <dbReference type="NCBI Taxonomy" id="285563"/>
    <lineage>
        <taxon>Bacteria</taxon>
        <taxon>Bacillati</taxon>
        <taxon>Actinomycetota</taxon>
        <taxon>Actinomycetes</taxon>
        <taxon>Kitasatosporales</taxon>
        <taxon>Streptomycetaceae</taxon>
        <taxon>Streptomyces</taxon>
    </lineage>
</organism>
<evidence type="ECO:0008006" key="3">
    <source>
        <dbReference type="Google" id="ProtNLM"/>
    </source>
</evidence>
<dbReference type="EMBL" id="JBHSJD010000007">
    <property type="protein sequence ID" value="MFC5022734.1"/>
    <property type="molecule type" value="Genomic_DNA"/>
</dbReference>
<comment type="caution">
    <text evidence="1">The sequence shown here is derived from an EMBL/GenBank/DDBJ whole genome shotgun (WGS) entry which is preliminary data.</text>
</comment>
<gene>
    <name evidence="1" type="ORF">ACFPM3_11385</name>
</gene>
<protein>
    <recommendedName>
        <fullName evidence="3">DUF5642 domain-containing protein</fullName>
    </recommendedName>
</protein>
<dbReference type="PROSITE" id="PS51257">
    <property type="entry name" value="PROKAR_LIPOPROTEIN"/>
    <property type="match status" value="1"/>
</dbReference>
<dbReference type="RefSeq" id="WP_345690588.1">
    <property type="nucleotide sequence ID" value="NZ_BAABIT010000001.1"/>
</dbReference>
<keyword evidence="2" id="KW-1185">Reference proteome</keyword>
<evidence type="ECO:0000313" key="2">
    <source>
        <dbReference type="Proteomes" id="UP001595829"/>
    </source>
</evidence>